<name>A0ABX3LQC2_STRAT</name>
<gene>
    <name evidence="1" type="ORF">AFM16_05140</name>
</gene>
<proteinExistence type="predicted"/>
<dbReference type="Proteomes" id="UP000190306">
    <property type="component" value="Unassembled WGS sequence"/>
</dbReference>
<comment type="caution">
    <text evidence="1">The sequence shown here is derived from an EMBL/GenBank/DDBJ whole genome shotgun (WGS) entry which is preliminary data.</text>
</comment>
<reference evidence="1 2" key="1">
    <citation type="submission" date="2015-07" db="EMBL/GenBank/DDBJ databases">
        <title>Draft Genome Sequence of Streptomyces antibioticus, IMRU 3720 reveals insights in the evolution of actinomycin biosynthetic gene clusters in Streptomyces.</title>
        <authorList>
            <person name="Crnovcic I."/>
            <person name="Ruckert C."/>
            <person name="Kalinowksi J."/>
            <person name="Keller U."/>
        </authorList>
    </citation>
    <scope>NUCLEOTIDE SEQUENCE [LARGE SCALE GENOMIC DNA]</scope>
    <source>
        <strain evidence="1 2">DSM 41481</strain>
    </source>
</reference>
<dbReference type="EMBL" id="LHQL01000003">
    <property type="protein sequence ID" value="OOQ54402.1"/>
    <property type="molecule type" value="Genomic_DNA"/>
</dbReference>
<accession>A0ABX3LQC2</accession>
<organism evidence="1 2">
    <name type="scientific">Streptomyces antibioticus</name>
    <dbReference type="NCBI Taxonomy" id="1890"/>
    <lineage>
        <taxon>Bacteria</taxon>
        <taxon>Bacillati</taxon>
        <taxon>Actinomycetota</taxon>
        <taxon>Actinomycetes</taxon>
        <taxon>Kitasatosporales</taxon>
        <taxon>Streptomycetaceae</taxon>
        <taxon>Streptomyces</taxon>
    </lineage>
</organism>
<evidence type="ECO:0000313" key="2">
    <source>
        <dbReference type="Proteomes" id="UP000190306"/>
    </source>
</evidence>
<sequence>MVRQVGDHLGQRFILGTQQFSDLGSKCRKRIRQPWVQSVCHHSSVHVAVLRAGSWRVETLMGLRMRQSEGVLKVVQERHRDVPLTRLHQNGPATPTAVVGTTWNALRT</sequence>
<protein>
    <submittedName>
        <fullName evidence="1">Uncharacterized protein</fullName>
    </submittedName>
</protein>
<keyword evidence="2" id="KW-1185">Reference proteome</keyword>
<evidence type="ECO:0000313" key="1">
    <source>
        <dbReference type="EMBL" id="OOQ54402.1"/>
    </source>
</evidence>